<evidence type="ECO:0000313" key="15">
    <source>
        <dbReference type="EMBL" id="PIK45315.1"/>
    </source>
</evidence>
<dbReference type="GO" id="GO:0006281">
    <property type="term" value="P:DNA repair"/>
    <property type="evidence" value="ECO:0007669"/>
    <property type="project" value="UniProtKB-KW"/>
</dbReference>
<keyword evidence="10" id="KW-0234">DNA repair</keyword>
<feature type="region of interest" description="Disordered" evidence="14">
    <location>
        <begin position="49"/>
        <end position="86"/>
    </location>
</feature>
<evidence type="ECO:0000313" key="16">
    <source>
        <dbReference type="Proteomes" id="UP000230750"/>
    </source>
</evidence>
<feature type="region of interest" description="Disordered" evidence="14">
    <location>
        <begin position="274"/>
        <end position="298"/>
    </location>
</feature>
<keyword evidence="9" id="KW-0233">DNA recombination</keyword>
<keyword evidence="11" id="KW-0539">Nucleus</keyword>
<reference evidence="15 16" key="1">
    <citation type="journal article" date="2017" name="PLoS Biol.">
        <title>The sea cucumber genome provides insights into morphological evolution and visceral regeneration.</title>
        <authorList>
            <person name="Zhang X."/>
            <person name="Sun L."/>
            <person name="Yuan J."/>
            <person name="Sun Y."/>
            <person name="Gao Y."/>
            <person name="Zhang L."/>
            <person name="Li S."/>
            <person name="Dai H."/>
            <person name="Hamel J.F."/>
            <person name="Liu C."/>
            <person name="Yu Y."/>
            <person name="Liu S."/>
            <person name="Lin W."/>
            <person name="Guo K."/>
            <person name="Jin S."/>
            <person name="Xu P."/>
            <person name="Storey K.B."/>
            <person name="Huan P."/>
            <person name="Zhang T."/>
            <person name="Zhou Y."/>
            <person name="Zhang J."/>
            <person name="Lin C."/>
            <person name="Li X."/>
            <person name="Xing L."/>
            <person name="Huo D."/>
            <person name="Sun M."/>
            <person name="Wang L."/>
            <person name="Mercier A."/>
            <person name="Li F."/>
            <person name="Yang H."/>
            <person name="Xiang J."/>
        </authorList>
    </citation>
    <scope>NUCLEOTIDE SEQUENCE [LARGE SCALE GENOMIC DNA]</scope>
    <source>
        <strain evidence="15">Shaxun</strain>
        <tissue evidence="15">Muscle</tissue>
    </source>
</reference>
<dbReference type="AlphaFoldDB" id="A0A2G8KBF6"/>
<feature type="compositionally biased region" description="Basic and acidic residues" evidence="14">
    <location>
        <begin position="49"/>
        <end position="65"/>
    </location>
</feature>
<dbReference type="GO" id="GO:0005634">
    <property type="term" value="C:nucleus"/>
    <property type="evidence" value="ECO:0007669"/>
    <property type="project" value="UniProtKB-SubCell"/>
</dbReference>
<organism evidence="15 16">
    <name type="scientific">Stichopus japonicus</name>
    <name type="common">Sea cucumber</name>
    <dbReference type="NCBI Taxonomy" id="307972"/>
    <lineage>
        <taxon>Eukaryota</taxon>
        <taxon>Metazoa</taxon>
        <taxon>Echinodermata</taxon>
        <taxon>Eleutherozoa</taxon>
        <taxon>Echinozoa</taxon>
        <taxon>Holothuroidea</taxon>
        <taxon>Aspidochirotacea</taxon>
        <taxon>Aspidochirotida</taxon>
        <taxon>Stichopodidae</taxon>
        <taxon>Apostichopus</taxon>
    </lineage>
</organism>
<dbReference type="Pfam" id="PF00022">
    <property type="entry name" value="Actin"/>
    <property type="match status" value="2"/>
</dbReference>
<keyword evidence="7" id="KW-0805">Transcription regulation</keyword>
<name>A0A2G8KBF6_STIJA</name>
<dbReference type="OrthoDB" id="5572108at2759"/>
<evidence type="ECO:0000256" key="11">
    <source>
        <dbReference type="ARBA" id="ARBA00023242"/>
    </source>
</evidence>
<feature type="compositionally biased region" description="Basic and acidic residues" evidence="14">
    <location>
        <begin position="76"/>
        <end position="86"/>
    </location>
</feature>
<comment type="subcellular location">
    <subcellularLocation>
        <location evidence="1">Nucleus</location>
    </subcellularLocation>
</comment>
<dbReference type="GO" id="GO:0005524">
    <property type="term" value="F:ATP binding"/>
    <property type="evidence" value="ECO:0007669"/>
    <property type="project" value="UniProtKB-KW"/>
</dbReference>
<evidence type="ECO:0000256" key="4">
    <source>
        <dbReference type="ARBA" id="ARBA00022741"/>
    </source>
</evidence>
<dbReference type="FunFam" id="3.90.640.10:FF:000035">
    <property type="entry name" value="Actin-related protein 8"/>
    <property type="match status" value="1"/>
</dbReference>
<dbReference type="SMART" id="SM00268">
    <property type="entry name" value="ACTIN"/>
    <property type="match status" value="1"/>
</dbReference>
<dbReference type="PANTHER" id="PTHR11937">
    <property type="entry name" value="ACTIN"/>
    <property type="match status" value="1"/>
</dbReference>
<dbReference type="InterPro" id="IPR043129">
    <property type="entry name" value="ATPase_NBD"/>
</dbReference>
<dbReference type="InterPro" id="IPR018784">
    <property type="entry name" value="LLPH-like"/>
</dbReference>
<dbReference type="Gene3D" id="3.90.640.10">
    <property type="entry name" value="Actin, Chain A, domain 4"/>
    <property type="match status" value="1"/>
</dbReference>
<dbReference type="CDD" id="cd10206">
    <property type="entry name" value="ASKHA_NBD_Arp8-like"/>
    <property type="match status" value="1"/>
</dbReference>
<evidence type="ECO:0000256" key="10">
    <source>
        <dbReference type="ARBA" id="ARBA00023204"/>
    </source>
</evidence>
<proteinExistence type="inferred from homology"/>
<evidence type="ECO:0000256" key="6">
    <source>
        <dbReference type="ARBA" id="ARBA00022840"/>
    </source>
</evidence>
<evidence type="ECO:0000256" key="1">
    <source>
        <dbReference type="ARBA" id="ARBA00004123"/>
    </source>
</evidence>
<dbReference type="Proteomes" id="UP000230750">
    <property type="component" value="Unassembled WGS sequence"/>
</dbReference>
<evidence type="ECO:0000256" key="2">
    <source>
        <dbReference type="ARBA" id="ARBA00007720"/>
    </source>
</evidence>
<evidence type="ECO:0000256" key="3">
    <source>
        <dbReference type="ARBA" id="ARBA00021608"/>
    </source>
</evidence>
<comment type="similarity">
    <text evidence="2">Belongs to the actin family. ARP8 subfamily.</text>
</comment>
<gene>
    <name evidence="15" type="ORF">BSL78_17816</name>
</gene>
<evidence type="ECO:0000256" key="12">
    <source>
        <dbReference type="ARBA" id="ARBA00025560"/>
    </source>
</evidence>
<evidence type="ECO:0000256" key="13">
    <source>
        <dbReference type="ARBA" id="ARBA00034118"/>
    </source>
</evidence>
<feature type="compositionally biased region" description="Acidic residues" evidence="14">
    <location>
        <begin position="66"/>
        <end position="75"/>
    </location>
</feature>
<evidence type="ECO:0000256" key="7">
    <source>
        <dbReference type="ARBA" id="ARBA00023015"/>
    </source>
</evidence>
<dbReference type="SUPFAM" id="SSF53067">
    <property type="entry name" value="Actin-like ATPase domain"/>
    <property type="match status" value="2"/>
</dbReference>
<protein>
    <recommendedName>
        <fullName evidence="3">Actin-related protein 8</fullName>
    </recommendedName>
</protein>
<dbReference type="STRING" id="307972.A0A2G8KBF6"/>
<keyword evidence="4" id="KW-0547">Nucleotide-binding</keyword>
<dbReference type="Pfam" id="PF10169">
    <property type="entry name" value="LLPH"/>
    <property type="match status" value="1"/>
</dbReference>
<dbReference type="EMBL" id="MRZV01000719">
    <property type="protein sequence ID" value="PIK45315.1"/>
    <property type="molecule type" value="Genomic_DNA"/>
</dbReference>
<dbReference type="Gene3D" id="3.30.420.40">
    <property type="match status" value="2"/>
</dbReference>
<dbReference type="FunFam" id="3.30.420.40:FF:000121">
    <property type="entry name" value="Actin-related protein 8"/>
    <property type="match status" value="1"/>
</dbReference>
<dbReference type="FunFam" id="3.30.420.40:FF:000100">
    <property type="entry name" value="Actin-related protein 8"/>
    <property type="match status" value="1"/>
</dbReference>
<feature type="region of interest" description="Disordered" evidence="14">
    <location>
        <begin position="585"/>
        <end position="620"/>
    </location>
</feature>
<comment type="function">
    <text evidence="12">Plays an important role in the functional organization of mitotic chromosomes. Exhibits low basal ATPase activity, and unable to polymerize.</text>
</comment>
<keyword evidence="16" id="KW-1185">Reference proteome</keyword>
<accession>A0A2G8KBF6</accession>
<comment type="caution">
    <text evidence="15">The sequence shown here is derived from an EMBL/GenBank/DDBJ whole genome shotgun (WGS) entry which is preliminary data.</text>
</comment>
<keyword evidence="6" id="KW-0067">ATP-binding</keyword>
<evidence type="ECO:0000256" key="8">
    <source>
        <dbReference type="ARBA" id="ARBA00023163"/>
    </source>
</evidence>
<evidence type="ECO:0000256" key="14">
    <source>
        <dbReference type="SAM" id="MobiDB-lite"/>
    </source>
</evidence>
<keyword evidence="8" id="KW-0804">Transcription</keyword>
<evidence type="ECO:0000256" key="5">
    <source>
        <dbReference type="ARBA" id="ARBA00022763"/>
    </source>
</evidence>
<evidence type="ECO:0000256" key="9">
    <source>
        <dbReference type="ARBA" id="ARBA00023172"/>
    </source>
</evidence>
<comment type="similarity">
    <text evidence="13">Belongs to the learning-associated protein family.</text>
</comment>
<keyword evidence="5" id="KW-0227">DNA damage</keyword>
<dbReference type="InterPro" id="IPR004000">
    <property type="entry name" value="Actin"/>
</dbReference>
<sequence length="763" mass="87021">MKDIEFCHLSVGDVRREAQETEAEPGLWCPYHPKHIRGAEAEWETIWRESKQKKNEKERQKKGITEDDEESEEDEATKVTKTMDVDREDLQVDPVTLKNQHGSYPVWMNQRQIKKLKSARSGGKYDTMDMHTAQFINVELERNPTQRQAEVKQDGEKKRCPRFLEKVIVRTVDQVHFVIDMEKLGRLFSCMTNWQIGEPEATIVIHPGSYWLRIGRAIDPFPVSVPHVIARRKKASFGQRHEDGILFRTKDGKNQSKQRHMEECVSKVHKGITERMTSSGQPREPVSLSKEQEFNDAAKPRQLDEDSGMVWTDVQSNPEFLVGEKALYLEKPEDYNIHWPVRKGSLNIHKGIGGSLTSVLQDLESIWSTAIENHLSIPRQDLSEYNAILLIPDIYHRPHIKELMNVLLVRMGFGAALVHQESVCASYGSGLSSACVVDVGDHKTAVTCVEDGISHRNTRICLAYGGRDITRCFTWLLERARFPYIECNPNRIMDTLLLIELKETFCHLDQDFDGPQLLAFHVSFPNQPTFMYKMNLGEETMIAPMGLFYPEIFGIQGEEVTFTQQRNQGDPEDIHDEIFLLQTQAQPQQTPKARVGTISPEGGEAAPTLPRSDSPSVQSHPDTFIQEISQPVISRRISSSQEPNRLLGLDQAVHYSIDSCASDETKKKMYGNILVVGGGISFYQGATEMLRHRIQSLMSPSLSKSVEKIEVICKTKDLDPRLICWKGGSVLACLDTTQELWIHQLEWKKHGLKVLRERAPFVW</sequence>
<dbReference type="GO" id="GO:0006310">
    <property type="term" value="P:DNA recombination"/>
    <property type="evidence" value="ECO:0007669"/>
    <property type="project" value="UniProtKB-KW"/>
</dbReference>
<feature type="compositionally biased region" description="Polar residues" evidence="14">
    <location>
        <begin position="611"/>
        <end position="620"/>
    </location>
</feature>